<reference evidence="4 5" key="1">
    <citation type="submission" date="2018-07" db="EMBL/GenBank/DDBJ databases">
        <title>Genomic Encyclopedia of Type Strains, Phase IV (KMG-IV): sequencing the most valuable type-strain genomes for metagenomic binning, comparative biology and taxonomic classification.</title>
        <authorList>
            <person name="Goeker M."/>
        </authorList>
    </citation>
    <scope>NUCLEOTIDE SEQUENCE [LARGE SCALE GENOMIC DNA]</scope>
    <source>
        <strain evidence="4 5">DSM 44290</strain>
    </source>
</reference>
<dbReference type="Pfam" id="PF00011">
    <property type="entry name" value="HSP20"/>
    <property type="match status" value="1"/>
</dbReference>
<sequence>MSPLSVRRQPGSWLADLWSSFTQMSVRSTHPLRVEDLIDDGHYVVRAELPGVDPDEDVEVSVHDRKLTIKAERIEAPEEKRRSEFGYGSYARTMTLPEGTQEENIDATYAKGILTVTMPVVEPKQVGKKVPVKSGD</sequence>
<organism evidence="4 5">
    <name type="scientific">Nocardia pseudobrasiliensis</name>
    <dbReference type="NCBI Taxonomy" id="45979"/>
    <lineage>
        <taxon>Bacteria</taxon>
        <taxon>Bacillati</taxon>
        <taxon>Actinomycetota</taxon>
        <taxon>Actinomycetes</taxon>
        <taxon>Mycobacteriales</taxon>
        <taxon>Nocardiaceae</taxon>
        <taxon>Nocardia</taxon>
    </lineage>
</organism>
<dbReference type="AlphaFoldDB" id="A0A370HPR6"/>
<dbReference type="InterPro" id="IPR008978">
    <property type="entry name" value="HSP20-like_chaperone"/>
</dbReference>
<evidence type="ECO:0000313" key="5">
    <source>
        <dbReference type="Proteomes" id="UP000254869"/>
    </source>
</evidence>
<accession>A0A370HPR6</accession>
<dbReference type="PROSITE" id="PS01031">
    <property type="entry name" value="SHSP"/>
    <property type="match status" value="1"/>
</dbReference>
<evidence type="ECO:0000256" key="2">
    <source>
        <dbReference type="RuleBase" id="RU003616"/>
    </source>
</evidence>
<dbReference type="PANTHER" id="PTHR11527">
    <property type="entry name" value="HEAT-SHOCK PROTEIN 20 FAMILY MEMBER"/>
    <property type="match status" value="1"/>
</dbReference>
<dbReference type="InterPro" id="IPR031107">
    <property type="entry name" value="Small_HSP"/>
</dbReference>
<dbReference type="RefSeq" id="WP_068001148.1">
    <property type="nucleotide sequence ID" value="NZ_QQBC01000015.1"/>
</dbReference>
<dbReference type="EMBL" id="QQBC01000015">
    <property type="protein sequence ID" value="RDI60457.1"/>
    <property type="molecule type" value="Genomic_DNA"/>
</dbReference>
<dbReference type="STRING" id="1210086.GCA_001613105_04592"/>
<feature type="domain" description="SHSP" evidence="3">
    <location>
        <begin position="23"/>
        <end position="135"/>
    </location>
</feature>
<comment type="caution">
    <text evidence="4">The sequence shown here is derived from an EMBL/GenBank/DDBJ whole genome shotgun (WGS) entry which is preliminary data.</text>
</comment>
<gene>
    <name evidence="4" type="ORF">DFR76_11587</name>
</gene>
<dbReference type="CDD" id="cd06464">
    <property type="entry name" value="ACD_sHsps-like"/>
    <property type="match status" value="1"/>
</dbReference>
<name>A0A370HPR6_9NOCA</name>
<dbReference type="Proteomes" id="UP000254869">
    <property type="component" value="Unassembled WGS sequence"/>
</dbReference>
<evidence type="ECO:0000259" key="3">
    <source>
        <dbReference type="PROSITE" id="PS01031"/>
    </source>
</evidence>
<dbReference type="Gene3D" id="2.60.40.790">
    <property type="match status" value="1"/>
</dbReference>
<protein>
    <submittedName>
        <fullName evidence="4">HSP20 family molecular chaperone IbpA</fullName>
    </submittedName>
</protein>
<evidence type="ECO:0000313" key="4">
    <source>
        <dbReference type="EMBL" id="RDI60457.1"/>
    </source>
</evidence>
<evidence type="ECO:0000256" key="1">
    <source>
        <dbReference type="PROSITE-ProRule" id="PRU00285"/>
    </source>
</evidence>
<dbReference type="SUPFAM" id="SSF49764">
    <property type="entry name" value="HSP20-like chaperones"/>
    <property type="match status" value="1"/>
</dbReference>
<proteinExistence type="inferred from homology"/>
<dbReference type="InterPro" id="IPR002068">
    <property type="entry name" value="A-crystallin/Hsp20_dom"/>
</dbReference>
<comment type="similarity">
    <text evidence="1 2">Belongs to the small heat shock protein (HSP20) family.</text>
</comment>
<keyword evidence="5" id="KW-1185">Reference proteome</keyword>